<organism evidence="1 2">
    <name type="scientific">Neophaeococcomyces mojaviensis</name>
    <dbReference type="NCBI Taxonomy" id="3383035"/>
    <lineage>
        <taxon>Eukaryota</taxon>
        <taxon>Fungi</taxon>
        <taxon>Dikarya</taxon>
        <taxon>Ascomycota</taxon>
        <taxon>Pezizomycotina</taxon>
        <taxon>Eurotiomycetes</taxon>
        <taxon>Chaetothyriomycetidae</taxon>
        <taxon>Chaetothyriales</taxon>
        <taxon>Chaetothyriales incertae sedis</taxon>
        <taxon>Neophaeococcomyces</taxon>
    </lineage>
</organism>
<gene>
    <name evidence="1" type="ORF">H2198_006694</name>
</gene>
<comment type="caution">
    <text evidence="1">The sequence shown here is derived from an EMBL/GenBank/DDBJ whole genome shotgun (WGS) entry which is preliminary data.</text>
</comment>
<name>A0ACC3A2J9_9EURO</name>
<evidence type="ECO:0000313" key="2">
    <source>
        <dbReference type="Proteomes" id="UP001172386"/>
    </source>
</evidence>
<protein>
    <submittedName>
        <fullName evidence="1">Uncharacterized protein</fullName>
    </submittedName>
</protein>
<evidence type="ECO:0000313" key="1">
    <source>
        <dbReference type="EMBL" id="KAJ9654234.1"/>
    </source>
</evidence>
<reference evidence="1" key="1">
    <citation type="submission" date="2022-10" db="EMBL/GenBank/DDBJ databases">
        <title>Culturing micro-colonial fungi from biological soil crusts in the Mojave desert and describing Neophaeococcomyces mojavensis, and introducing the new genera and species Taxawa tesnikishii.</title>
        <authorList>
            <person name="Kurbessoian T."/>
            <person name="Stajich J.E."/>
        </authorList>
    </citation>
    <scope>NUCLEOTIDE SEQUENCE</scope>
    <source>
        <strain evidence="1">JES_112</strain>
    </source>
</reference>
<dbReference type="Proteomes" id="UP001172386">
    <property type="component" value="Unassembled WGS sequence"/>
</dbReference>
<proteinExistence type="predicted"/>
<sequence length="342" mass="38016">MRFLCLHGRGTNSDIFESQLGKRTRFLDYLRPSTRQGIHADFFNGLAALVSRIAPHHTFDFVDAPFECSAAPGISEVYPAPYLAWHSRYDPEYVSEVHDFLASVIEEDGPYDGIMGFSQGASLAASLLLCHEHIRCSRPDEQLDPLFKVAIFFNAVMLFSPSREIGSNITEAIKLQEEKHMGFLKGEPQFLPSPEFELLETSSTTSSSAPIVFKMPNWSSTSSTSLSSLSSISSAEDEPSQEIKRARKRSVALESLSLLKAPTVFGFPPEITSYRIPIPTLHVMGAEDEFAEHSEKLVQLCRADKAEVMRVRDGGHDLPRTKTALDECARLFDFVTMMASLG</sequence>
<accession>A0ACC3A2J9</accession>
<keyword evidence="2" id="KW-1185">Reference proteome</keyword>
<dbReference type="EMBL" id="JAPDRQ010000127">
    <property type="protein sequence ID" value="KAJ9654234.1"/>
    <property type="molecule type" value="Genomic_DNA"/>
</dbReference>